<dbReference type="EMBL" id="CP002585">
    <property type="protein sequence ID" value="AEA72104.1"/>
    <property type="molecule type" value="Genomic_DNA"/>
</dbReference>
<sequence length="110" mass="11986">MGKAHKRADSGVVVGNGARMCSWVEALRRENKQAFVMPRIRGQEACSCSVAQRFSVGICRPFWGGFAAQREQAPSPRDLCFGSGPVVLARSAFRPLDSCQSLSRLETVVV</sequence>
<proteinExistence type="predicted"/>
<organism evidence="1 2">
    <name type="scientific">Pseudomonas brassicacearum (strain NFM421)</name>
    <dbReference type="NCBI Taxonomy" id="994484"/>
    <lineage>
        <taxon>Bacteria</taxon>
        <taxon>Pseudomonadati</taxon>
        <taxon>Pseudomonadota</taxon>
        <taxon>Gammaproteobacteria</taxon>
        <taxon>Pseudomonadales</taxon>
        <taxon>Pseudomonadaceae</taxon>
        <taxon>Pseudomonas</taxon>
    </lineage>
</organism>
<gene>
    <name evidence="1" type="ORF">PSEBR_m1733</name>
</gene>
<name>F2K727_PSEBN</name>
<evidence type="ECO:0000313" key="2">
    <source>
        <dbReference type="Proteomes" id="UP000006692"/>
    </source>
</evidence>
<dbReference type="HOGENOM" id="CLU_2168823_0_0_6"/>
<reference key="2">
    <citation type="submission" date="2011-03" db="EMBL/GenBank/DDBJ databases">
        <title>Complete Genome Sequence of a beneficial plant roots-associated bacterium Pseudomonas brassicacearum.</title>
        <authorList>
            <person name="Ortet P."/>
            <person name="Barakat M."/>
            <person name="Lalaouna D."/>
            <person name="Fochesato S."/>
            <person name="Barbe V."/>
            <person name="Santaella C."/>
            <person name="Heulin T."/>
            <person name="Achouak W."/>
        </authorList>
    </citation>
    <scope>NUCLEOTIDE SEQUENCE</scope>
    <source>
        <strain>NFM421</strain>
    </source>
</reference>
<dbReference type="KEGG" id="pba:PSEBR_m1733"/>
<reference evidence="1 2" key="1">
    <citation type="journal article" date="2011" name="J. Bacteriol.">
        <title>Complete genome sequence of a beneficial plant root-associated bacterium, Pseudomonas brassicacearum.</title>
        <authorList>
            <person name="Ortet P."/>
            <person name="Barakat M."/>
            <person name="Lalaouna D."/>
            <person name="Fochesato S."/>
            <person name="Barbe V."/>
            <person name="Vacherie B."/>
            <person name="Santaella C."/>
            <person name="Heulin T."/>
            <person name="Achouak W."/>
        </authorList>
    </citation>
    <scope>NUCLEOTIDE SEQUENCE [LARGE SCALE GENOMIC DNA]</scope>
    <source>
        <strain evidence="1 2">NFM421</strain>
    </source>
</reference>
<evidence type="ECO:0000313" key="1">
    <source>
        <dbReference type="EMBL" id="AEA72104.1"/>
    </source>
</evidence>
<dbReference type="STRING" id="994484.PSEBR_m1733"/>
<dbReference type="Proteomes" id="UP000006692">
    <property type="component" value="Chromosome"/>
</dbReference>
<dbReference type="AlphaFoldDB" id="F2K727"/>
<protein>
    <submittedName>
        <fullName evidence="1">Uncharacterized protein</fullName>
    </submittedName>
</protein>
<accession>F2K727</accession>